<protein>
    <recommendedName>
        <fullName evidence="3">DUF192 domain-containing protein</fullName>
    </recommendedName>
</protein>
<keyword evidence="1" id="KW-0472">Membrane</keyword>
<evidence type="ECO:0000313" key="2">
    <source>
        <dbReference type="EMBL" id="VAX18590.1"/>
    </source>
</evidence>
<dbReference type="PANTHER" id="PTHR37953">
    <property type="entry name" value="UPF0127 PROTEIN MJ1496"/>
    <property type="match status" value="1"/>
</dbReference>
<keyword evidence="1" id="KW-1133">Transmembrane helix</keyword>
<sequence length="182" mass="20871">MTKKTKGTSKKKQSKVFQIIGVVLIIGLLLYLAFANLFNQNNNEKTAVKSYTTIDFVKNGELTFLTSDDKYISKIDIEIAEDDDARTQGLMYREKMKKNQGMLFIFPYESMQSFWMKNTVIPLDMIFVNKNNEIVTIRKNAVPFDTGHYASTKPAQFVIEVNAGYTDSLGIKVSDKIVWRRN</sequence>
<dbReference type="EMBL" id="UOGD01000108">
    <property type="protein sequence ID" value="VAX18590.1"/>
    <property type="molecule type" value="Genomic_DNA"/>
</dbReference>
<name>A0A3B1C6W1_9ZZZZ</name>
<reference evidence="2" key="1">
    <citation type="submission" date="2018-06" db="EMBL/GenBank/DDBJ databases">
        <authorList>
            <person name="Zhirakovskaya E."/>
        </authorList>
    </citation>
    <scope>NUCLEOTIDE SEQUENCE</scope>
</reference>
<dbReference type="PANTHER" id="PTHR37953:SF1">
    <property type="entry name" value="UPF0127 PROTEIN MJ1496"/>
    <property type="match status" value="1"/>
</dbReference>
<proteinExistence type="predicted"/>
<dbReference type="InterPro" id="IPR003795">
    <property type="entry name" value="DUF192"/>
</dbReference>
<dbReference type="Pfam" id="PF02643">
    <property type="entry name" value="DUF192"/>
    <property type="match status" value="1"/>
</dbReference>
<gene>
    <name evidence="2" type="ORF">MNBD_IGNAVI01-2836</name>
</gene>
<dbReference type="Gene3D" id="2.60.120.1140">
    <property type="entry name" value="Protein of unknown function DUF192"/>
    <property type="match status" value="1"/>
</dbReference>
<evidence type="ECO:0008006" key="3">
    <source>
        <dbReference type="Google" id="ProtNLM"/>
    </source>
</evidence>
<keyword evidence="1" id="KW-0812">Transmembrane</keyword>
<feature type="transmembrane region" description="Helical" evidence="1">
    <location>
        <begin position="16"/>
        <end position="38"/>
    </location>
</feature>
<dbReference type="InterPro" id="IPR038695">
    <property type="entry name" value="Saro_0823-like_sf"/>
</dbReference>
<evidence type="ECO:0000256" key="1">
    <source>
        <dbReference type="SAM" id="Phobius"/>
    </source>
</evidence>
<organism evidence="2">
    <name type="scientific">hydrothermal vent metagenome</name>
    <dbReference type="NCBI Taxonomy" id="652676"/>
    <lineage>
        <taxon>unclassified sequences</taxon>
        <taxon>metagenomes</taxon>
        <taxon>ecological metagenomes</taxon>
    </lineage>
</organism>
<accession>A0A3B1C6W1</accession>
<dbReference type="AlphaFoldDB" id="A0A3B1C6W1"/>